<gene>
    <name evidence="3" type="ORF">HGA08_05295</name>
</gene>
<feature type="domain" description="Alpha/beta-hydrolase N-terminal" evidence="2">
    <location>
        <begin position="49"/>
        <end position="165"/>
    </location>
</feature>
<keyword evidence="4" id="KW-1185">Reference proteome</keyword>
<evidence type="ECO:0000256" key="1">
    <source>
        <dbReference type="SAM" id="Phobius"/>
    </source>
</evidence>
<feature type="transmembrane region" description="Helical" evidence="1">
    <location>
        <begin position="58"/>
        <end position="77"/>
    </location>
</feature>
<keyword evidence="1" id="KW-1133">Transmembrane helix</keyword>
<evidence type="ECO:0000313" key="4">
    <source>
        <dbReference type="Proteomes" id="UP000565711"/>
    </source>
</evidence>
<dbReference type="Proteomes" id="UP000565711">
    <property type="component" value="Unassembled WGS sequence"/>
</dbReference>
<proteinExistence type="predicted"/>
<evidence type="ECO:0000313" key="3">
    <source>
        <dbReference type="EMBL" id="NKY49628.1"/>
    </source>
</evidence>
<feature type="transmembrane region" description="Helical" evidence="1">
    <location>
        <begin position="134"/>
        <end position="152"/>
    </location>
</feature>
<dbReference type="InterPro" id="IPR027788">
    <property type="entry name" value="Alpha/beta-hydrolase_N_dom"/>
</dbReference>
<keyword evidence="1" id="KW-0472">Membrane</keyword>
<evidence type="ECO:0000259" key="2">
    <source>
        <dbReference type="Pfam" id="PF15420"/>
    </source>
</evidence>
<accession>A0A846XX20</accession>
<organism evidence="3 4">
    <name type="scientific">Nocardia vermiculata</name>
    <dbReference type="NCBI Taxonomy" id="257274"/>
    <lineage>
        <taxon>Bacteria</taxon>
        <taxon>Bacillati</taxon>
        <taxon>Actinomycetota</taxon>
        <taxon>Actinomycetes</taxon>
        <taxon>Mycobacteriales</taxon>
        <taxon>Nocardiaceae</taxon>
        <taxon>Nocardia</taxon>
    </lineage>
</organism>
<dbReference type="EMBL" id="JAAXOP010000002">
    <property type="protein sequence ID" value="NKY49628.1"/>
    <property type="molecule type" value="Genomic_DNA"/>
</dbReference>
<comment type="caution">
    <text evidence="3">The sequence shown here is derived from an EMBL/GenBank/DDBJ whole genome shotgun (WGS) entry which is preliminary data.</text>
</comment>
<dbReference type="RefSeq" id="WP_067867803.1">
    <property type="nucleotide sequence ID" value="NZ_JAAXOP010000002.1"/>
</dbReference>
<keyword evidence="1" id="KW-0812">Transmembrane</keyword>
<reference evidence="3 4" key="1">
    <citation type="submission" date="2020-04" db="EMBL/GenBank/DDBJ databases">
        <title>MicrobeNet Type strains.</title>
        <authorList>
            <person name="Nicholson A.C."/>
        </authorList>
    </citation>
    <scope>NUCLEOTIDE SEQUENCE [LARGE SCALE GENOMIC DNA]</scope>
    <source>
        <strain evidence="3 4">JCM 12354</strain>
    </source>
</reference>
<name>A0A846XX20_9NOCA</name>
<dbReference type="Pfam" id="PF15420">
    <property type="entry name" value="Abhydrolase_9_N"/>
    <property type="match status" value="1"/>
</dbReference>
<dbReference type="AlphaFoldDB" id="A0A846XX20"/>
<protein>
    <recommendedName>
        <fullName evidence="2">Alpha/beta-hydrolase N-terminal domain-containing protein</fullName>
    </recommendedName>
</protein>
<feature type="transmembrane region" description="Helical" evidence="1">
    <location>
        <begin position="97"/>
        <end position="114"/>
    </location>
</feature>
<sequence length="166" mass="17552">MTTVLAPDVAPEPVLEAPATAAAHRPLLTRPRVDTVVAVTVAVAVSLLPAVLPRTSASQAILTGVQVALAIGIVGLLRSVLRHWNVDIDRRFGRHRVPVLLICGFAVTVTVARAAAWQNGLHAAMGMAPAGATYWLRCLLGAALTVVFLVGIGRGIRWSIRKLVHL</sequence>